<dbReference type="Proteomes" id="UP000546031">
    <property type="component" value="Unassembled WGS sequence"/>
</dbReference>
<name>A0A850H9J8_9SPHN</name>
<gene>
    <name evidence="2" type="ORF">HUO12_05900</name>
</gene>
<dbReference type="EMBL" id="JABWTA010000001">
    <property type="protein sequence ID" value="NVE94429.1"/>
    <property type="molecule type" value="Genomic_DNA"/>
</dbReference>
<dbReference type="PANTHER" id="PTHR36109:SF2">
    <property type="entry name" value="MEMBRANE PROTEIN"/>
    <property type="match status" value="1"/>
</dbReference>
<sequence length="282" mass="30181">MSEKPSSTIQYVIKAEELRAINYLAPDHPRPRSVEWINRGTDQTMRPTTTAMLLRTLYKPERSPSVQKLHDSAGLRVVFRSEKDREAFAKAFRKACQQEQVLKDDVISAMFDDREAAEKAISALRTEGIPTRAISLLFRASQFMDTQAEWPEGHSTFSVAGAIASGGVAGALVGMGVLLVPGVGPVAAGGAIAASALSSMASVSGVIGATGGALAKMLTDHDVDGVTAQQYDDEIRRGKVFLSVDTRIAGGMGDTAATIMEEHGGRTGRHPDEREQRRAIAS</sequence>
<accession>A0A850H9J8</accession>
<evidence type="ECO:0000313" key="3">
    <source>
        <dbReference type="Proteomes" id="UP000546031"/>
    </source>
</evidence>
<comment type="caution">
    <text evidence="2">The sequence shown here is derived from an EMBL/GenBank/DDBJ whole genome shotgun (WGS) entry which is preliminary data.</text>
</comment>
<organism evidence="2 3">
    <name type="scientific">Altererythrobacter lutimaris</name>
    <dbReference type="NCBI Taxonomy" id="2743979"/>
    <lineage>
        <taxon>Bacteria</taxon>
        <taxon>Pseudomonadati</taxon>
        <taxon>Pseudomonadota</taxon>
        <taxon>Alphaproteobacteria</taxon>
        <taxon>Sphingomonadales</taxon>
        <taxon>Erythrobacteraceae</taxon>
        <taxon>Altererythrobacter</taxon>
    </lineage>
</organism>
<dbReference type="PANTHER" id="PTHR36109">
    <property type="entry name" value="MEMBRANE PROTEIN-RELATED"/>
    <property type="match status" value="1"/>
</dbReference>
<keyword evidence="3" id="KW-1185">Reference proteome</keyword>
<reference evidence="2 3" key="1">
    <citation type="submission" date="2020-06" db="EMBL/GenBank/DDBJ databases">
        <title>Altererythrobacter lutimaris sp. nov., a marine bacterium isolated from a tidal flat.</title>
        <authorList>
            <person name="Kim D."/>
            <person name="Yoo Y."/>
            <person name="Kim J.-J."/>
        </authorList>
    </citation>
    <scope>NUCLEOTIDE SEQUENCE [LARGE SCALE GENOMIC DNA]</scope>
    <source>
        <strain evidence="2 3">JGD-16</strain>
    </source>
</reference>
<dbReference type="AlphaFoldDB" id="A0A850H9J8"/>
<evidence type="ECO:0000256" key="1">
    <source>
        <dbReference type="SAM" id="MobiDB-lite"/>
    </source>
</evidence>
<evidence type="ECO:0008006" key="4">
    <source>
        <dbReference type="Google" id="ProtNLM"/>
    </source>
</evidence>
<proteinExistence type="predicted"/>
<dbReference type="InterPro" id="IPR052948">
    <property type="entry name" value="Low_temp-induced_all0457"/>
</dbReference>
<evidence type="ECO:0000313" key="2">
    <source>
        <dbReference type="EMBL" id="NVE94429.1"/>
    </source>
</evidence>
<protein>
    <recommendedName>
        <fullName evidence="4">DUF1269 domain-containing protein</fullName>
    </recommendedName>
</protein>
<feature type="region of interest" description="Disordered" evidence="1">
    <location>
        <begin position="263"/>
        <end position="282"/>
    </location>
</feature>
<dbReference type="RefSeq" id="WP_176272708.1">
    <property type="nucleotide sequence ID" value="NZ_JABWTA010000001.1"/>
</dbReference>